<reference evidence="10 11" key="1">
    <citation type="journal article" date="2010" name="Science">
        <title>Genomic comparison of the ants Camponotus floridanus and Harpegnathos saltator.</title>
        <authorList>
            <person name="Bonasio R."/>
            <person name="Zhang G."/>
            <person name="Ye C."/>
            <person name="Mutti N.S."/>
            <person name="Fang X."/>
            <person name="Qin N."/>
            <person name="Donahue G."/>
            <person name="Yang P."/>
            <person name="Li Q."/>
            <person name="Li C."/>
            <person name="Zhang P."/>
            <person name="Huang Z."/>
            <person name="Berger S.L."/>
            <person name="Reinberg D."/>
            <person name="Wang J."/>
            <person name="Liebig J."/>
        </authorList>
    </citation>
    <scope>NUCLEOTIDE SEQUENCE [LARGE SCALE GENOMIC DNA]</scope>
    <source>
        <strain evidence="10 11">Hsal</strain>
    </source>
</reference>
<comment type="domain">
    <text evidence="8">The N-terminal domain determines nucleotide recognition and specific binding, while the C-terminal domain determines the specific binding to the target protein.</text>
</comment>
<dbReference type="Proteomes" id="UP000188912">
    <property type="component" value="Chromosome"/>
</dbReference>
<feature type="domain" description="MobA-like NTP transferase" evidence="9">
    <location>
        <begin position="11"/>
        <end position="170"/>
    </location>
</feature>
<dbReference type="AlphaFoldDB" id="A0A1U9JV74"/>
<comment type="subcellular location">
    <subcellularLocation>
        <location evidence="8">Cytoplasm</location>
    </subcellularLocation>
</comment>
<evidence type="ECO:0000256" key="7">
    <source>
        <dbReference type="ARBA" id="ARBA00023150"/>
    </source>
</evidence>
<dbReference type="InterPro" id="IPR013482">
    <property type="entry name" value="Molybde_CF_guanTrfase"/>
</dbReference>
<keyword evidence="10" id="KW-0548">Nucleotidyltransferase</keyword>
<evidence type="ECO:0000259" key="9">
    <source>
        <dbReference type="Pfam" id="PF12804"/>
    </source>
</evidence>
<dbReference type="InterPro" id="IPR025877">
    <property type="entry name" value="MobA-like_NTP_Trfase"/>
</dbReference>
<evidence type="ECO:0000256" key="3">
    <source>
        <dbReference type="ARBA" id="ARBA00022723"/>
    </source>
</evidence>
<feature type="binding site" evidence="8">
    <location>
        <position position="109"/>
    </location>
    <ligand>
        <name>GTP</name>
        <dbReference type="ChEBI" id="CHEBI:37565"/>
    </ligand>
</feature>
<comment type="similarity">
    <text evidence="8">Belongs to the MobA family.</text>
</comment>
<feature type="binding site" evidence="8">
    <location>
        <position position="75"/>
    </location>
    <ligand>
        <name>GTP</name>
        <dbReference type="ChEBI" id="CHEBI:37565"/>
    </ligand>
</feature>
<dbReference type="GO" id="GO:0006777">
    <property type="term" value="P:Mo-molybdopterin cofactor biosynthetic process"/>
    <property type="evidence" value="ECO:0007669"/>
    <property type="project" value="UniProtKB-KW"/>
</dbReference>
<keyword evidence="2 8" id="KW-0808">Transferase</keyword>
<evidence type="ECO:0000256" key="5">
    <source>
        <dbReference type="ARBA" id="ARBA00022842"/>
    </source>
</evidence>
<dbReference type="STRING" id="1902579.BHV28_10860"/>
<dbReference type="KEGG" id="thd:BHV28_10860"/>
<dbReference type="Pfam" id="PF12804">
    <property type="entry name" value="NTP_transf_3"/>
    <property type="match status" value="1"/>
</dbReference>
<reference evidence="10 11" key="2">
    <citation type="journal article" date="2016" name="Sci. Rep.">
        <title>The genome of Rhizobiales bacteria in predatory ants reveals urease gene functions but no genes for nitrogen fixation.</title>
        <authorList>
            <person name="Neuvonen M.M."/>
            <person name="Tamarit D."/>
            <person name="Naslund K."/>
            <person name="Liebig J."/>
            <person name="Feldhaar H."/>
            <person name="Moran N.A."/>
            <person name="Guy L."/>
            <person name="Andersson S.G."/>
        </authorList>
    </citation>
    <scope>NUCLEOTIDE SEQUENCE [LARGE SCALE GENOMIC DNA]</scope>
    <source>
        <strain evidence="10 11">Hsal</strain>
    </source>
</reference>
<name>A0A1U9JV74_9HYPH</name>
<dbReference type="PANTHER" id="PTHR19136">
    <property type="entry name" value="MOLYBDENUM COFACTOR GUANYLYLTRANSFERASE"/>
    <property type="match status" value="1"/>
</dbReference>
<dbReference type="InterPro" id="IPR029044">
    <property type="entry name" value="Nucleotide-diphossugar_trans"/>
</dbReference>
<dbReference type="CDD" id="cd02503">
    <property type="entry name" value="MobA"/>
    <property type="match status" value="1"/>
</dbReference>
<dbReference type="GO" id="GO:0005525">
    <property type="term" value="F:GTP binding"/>
    <property type="evidence" value="ECO:0007669"/>
    <property type="project" value="UniProtKB-UniRule"/>
</dbReference>
<dbReference type="GO" id="GO:0046872">
    <property type="term" value="F:metal ion binding"/>
    <property type="evidence" value="ECO:0007669"/>
    <property type="project" value="UniProtKB-KW"/>
</dbReference>
<organism evidence="10 11">
    <name type="scientific">Candidatus Tokpelaia hoelldobleri</name>
    <dbReference type="NCBI Taxonomy" id="1902579"/>
    <lineage>
        <taxon>Bacteria</taxon>
        <taxon>Pseudomonadati</taxon>
        <taxon>Pseudomonadota</taxon>
        <taxon>Alphaproteobacteria</taxon>
        <taxon>Hyphomicrobiales</taxon>
        <taxon>Candidatus Tokpelaia</taxon>
    </lineage>
</organism>
<comment type="catalytic activity">
    <reaction evidence="8">
        <text>Mo-molybdopterin + GTP + H(+) = Mo-molybdopterin guanine dinucleotide + diphosphate</text>
        <dbReference type="Rhea" id="RHEA:34243"/>
        <dbReference type="ChEBI" id="CHEBI:15378"/>
        <dbReference type="ChEBI" id="CHEBI:33019"/>
        <dbReference type="ChEBI" id="CHEBI:37565"/>
        <dbReference type="ChEBI" id="CHEBI:71302"/>
        <dbReference type="ChEBI" id="CHEBI:71310"/>
        <dbReference type="EC" id="2.7.7.77"/>
    </reaction>
</comment>
<evidence type="ECO:0000256" key="6">
    <source>
        <dbReference type="ARBA" id="ARBA00023134"/>
    </source>
</evidence>
<dbReference type="HAMAP" id="MF_00316">
    <property type="entry name" value="MobA"/>
    <property type="match status" value="1"/>
</dbReference>
<protein>
    <recommendedName>
        <fullName evidence="8">Molybdenum cofactor guanylyltransferase</fullName>
        <shortName evidence="8">MoCo guanylyltransferase</shortName>
        <ecNumber evidence="8">2.7.7.77</ecNumber>
    </recommendedName>
    <alternativeName>
        <fullName evidence="8">GTP:molybdopterin guanylyltransferase</fullName>
    </alternativeName>
    <alternativeName>
        <fullName evidence="8">Mo-MPT guanylyltransferase</fullName>
    </alternativeName>
    <alternativeName>
        <fullName evidence="8">Molybdopterin guanylyltransferase</fullName>
    </alternativeName>
    <alternativeName>
        <fullName evidence="8">Molybdopterin-guanine dinucleotide synthase</fullName>
        <shortName evidence="8">MGD synthase</shortName>
    </alternativeName>
</protein>
<comment type="function">
    <text evidence="8">Transfers a GMP moiety from GTP to Mo-molybdopterin (Mo-MPT) cofactor (Moco or molybdenum cofactor) to form Mo-molybdopterin guanine dinucleotide (Mo-MGD) cofactor.</text>
</comment>
<keyword evidence="11" id="KW-1185">Reference proteome</keyword>
<keyword evidence="7 8" id="KW-0501">Molybdenum cofactor biosynthesis</keyword>
<dbReference type="SUPFAM" id="SSF53448">
    <property type="entry name" value="Nucleotide-diphospho-sugar transferases"/>
    <property type="match status" value="1"/>
</dbReference>
<evidence type="ECO:0000256" key="1">
    <source>
        <dbReference type="ARBA" id="ARBA00022490"/>
    </source>
</evidence>
<evidence type="ECO:0000313" key="11">
    <source>
        <dbReference type="Proteomes" id="UP000188912"/>
    </source>
</evidence>
<dbReference type="EMBL" id="CP017315">
    <property type="protein sequence ID" value="AQS41774.1"/>
    <property type="molecule type" value="Genomic_DNA"/>
</dbReference>
<sequence length="217" mass="24125">MRHDNVMKVLGVVLAGGQSSRMGEDKALLRLDGETLLEHAVRRLQGQLASYGRNVVLSAPVRPAYDRAHVPVIADHADFCEAGPLAGIFSAMLYGRDHGFEVLATVAVDTPFFPPDYVARMLDGYMPEQLVPVIAASKNRLHPAFAIWPVGLAEDLYEVLHKPGKKSIQAFAQSRQAKHRPFTSVLFDGDDPFFNINTQDDFARAQEIYQKNREHSL</sequence>
<evidence type="ECO:0000256" key="4">
    <source>
        <dbReference type="ARBA" id="ARBA00022741"/>
    </source>
</evidence>
<keyword evidence="5 8" id="KW-0460">Magnesium</keyword>
<accession>A0A1U9JV74</accession>
<feature type="binding site" evidence="8">
    <location>
        <begin position="14"/>
        <end position="16"/>
    </location>
    <ligand>
        <name>GTP</name>
        <dbReference type="ChEBI" id="CHEBI:37565"/>
    </ligand>
</feature>
<dbReference type="Gene3D" id="3.90.550.10">
    <property type="entry name" value="Spore Coat Polysaccharide Biosynthesis Protein SpsA, Chain A"/>
    <property type="match status" value="1"/>
</dbReference>
<keyword evidence="1 8" id="KW-0963">Cytoplasm</keyword>
<comment type="subunit">
    <text evidence="8">Monomer.</text>
</comment>
<comment type="cofactor">
    <cofactor evidence="8">
        <name>Mg(2+)</name>
        <dbReference type="ChEBI" id="CHEBI:18420"/>
    </cofactor>
</comment>
<keyword evidence="3 8" id="KW-0479">Metal-binding</keyword>
<dbReference type="EC" id="2.7.7.77" evidence="8"/>
<gene>
    <name evidence="8 10" type="primary">mobA</name>
    <name evidence="10" type="ORF">BHV28_10860</name>
</gene>
<dbReference type="GO" id="GO:0061603">
    <property type="term" value="F:molybdenum cofactor guanylyltransferase activity"/>
    <property type="evidence" value="ECO:0007669"/>
    <property type="project" value="UniProtKB-EC"/>
</dbReference>
<dbReference type="GO" id="GO:0005737">
    <property type="term" value="C:cytoplasm"/>
    <property type="evidence" value="ECO:0007669"/>
    <property type="project" value="UniProtKB-SubCell"/>
</dbReference>
<keyword evidence="6 8" id="KW-0342">GTP-binding</keyword>
<feature type="binding site" evidence="8">
    <location>
        <position position="26"/>
    </location>
    <ligand>
        <name>GTP</name>
        <dbReference type="ChEBI" id="CHEBI:37565"/>
    </ligand>
</feature>
<dbReference type="PANTHER" id="PTHR19136:SF81">
    <property type="entry name" value="MOLYBDENUM COFACTOR GUANYLYLTRANSFERASE"/>
    <property type="match status" value="1"/>
</dbReference>
<feature type="binding site" evidence="8">
    <location>
        <position position="109"/>
    </location>
    <ligand>
        <name>Mg(2+)</name>
        <dbReference type="ChEBI" id="CHEBI:18420"/>
    </ligand>
</feature>
<proteinExistence type="inferred from homology"/>
<keyword evidence="4 8" id="KW-0547">Nucleotide-binding</keyword>
<evidence type="ECO:0000256" key="8">
    <source>
        <dbReference type="HAMAP-Rule" id="MF_00316"/>
    </source>
</evidence>
<evidence type="ECO:0000313" key="10">
    <source>
        <dbReference type="EMBL" id="AQS41774.1"/>
    </source>
</evidence>
<comment type="caution">
    <text evidence="8">Lacks conserved residue(s) required for the propagation of feature annotation.</text>
</comment>
<evidence type="ECO:0000256" key="2">
    <source>
        <dbReference type="ARBA" id="ARBA00022679"/>
    </source>
</evidence>